<feature type="transmembrane region" description="Helical" evidence="2">
    <location>
        <begin position="67"/>
        <end position="99"/>
    </location>
</feature>
<keyword evidence="2" id="KW-0472">Membrane</keyword>
<accession>A0A381NX50</accession>
<organism evidence="3">
    <name type="scientific">marine metagenome</name>
    <dbReference type="NCBI Taxonomy" id="408172"/>
    <lineage>
        <taxon>unclassified sequences</taxon>
        <taxon>metagenomes</taxon>
        <taxon>ecological metagenomes</taxon>
    </lineage>
</organism>
<reference evidence="3" key="1">
    <citation type="submission" date="2018-05" db="EMBL/GenBank/DDBJ databases">
        <authorList>
            <person name="Lanie J.A."/>
            <person name="Ng W.-L."/>
            <person name="Kazmierczak K.M."/>
            <person name="Andrzejewski T.M."/>
            <person name="Davidsen T.M."/>
            <person name="Wayne K.J."/>
            <person name="Tettelin H."/>
            <person name="Glass J.I."/>
            <person name="Rusch D."/>
            <person name="Podicherti R."/>
            <person name="Tsui H.-C.T."/>
            <person name="Winkler M.E."/>
        </authorList>
    </citation>
    <scope>NUCLEOTIDE SEQUENCE</scope>
</reference>
<keyword evidence="2" id="KW-1133">Transmembrane helix</keyword>
<proteinExistence type="predicted"/>
<evidence type="ECO:0000313" key="3">
    <source>
        <dbReference type="EMBL" id="SUZ59195.1"/>
    </source>
</evidence>
<name>A0A381NX50_9ZZZZ</name>
<feature type="region of interest" description="Disordered" evidence="1">
    <location>
        <begin position="1"/>
        <end position="50"/>
    </location>
</feature>
<dbReference type="EMBL" id="UINC01000666">
    <property type="protein sequence ID" value="SUZ59195.1"/>
    <property type="molecule type" value="Genomic_DNA"/>
</dbReference>
<evidence type="ECO:0000256" key="1">
    <source>
        <dbReference type="SAM" id="MobiDB-lite"/>
    </source>
</evidence>
<feature type="compositionally biased region" description="Basic and acidic residues" evidence="1">
    <location>
        <begin position="10"/>
        <end position="24"/>
    </location>
</feature>
<protein>
    <submittedName>
        <fullName evidence="3">Uncharacterized protein</fullName>
    </submittedName>
</protein>
<sequence length="104" mass="11229">MNHPEDDSDSTARLEPLPHQRISPDVHLQGPPESQARSGGGLERRLNDPRRILPTRPYRGTSLWRKFVALLGLGAFSILGGVAITLIVGVMAIVTALILQAAIS</sequence>
<dbReference type="AlphaFoldDB" id="A0A381NX50"/>
<gene>
    <name evidence="3" type="ORF">METZ01_LOCUS12049</name>
</gene>
<evidence type="ECO:0000256" key="2">
    <source>
        <dbReference type="SAM" id="Phobius"/>
    </source>
</evidence>
<keyword evidence="2" id="KW-0812">Transmembrane</keyword>